<protein>
    <submittedName>
        <fullName evidence="1">Uncharacterized protein</fullName>
    </submittedName>
</protein>
<organism evidence="1 2">
    <name type="scientific">Naumannella halotolerans</name>
    <dbReference type="NCBI Taxonomy" id="993414"/>
    <lineage>
        <taxon>Bacteria</taxon>
        <taxon>Bacillati</taxon>
        <taxon>Actinomycetota</taxon>
        <taxon>Actinomycetes</taxon>
        <taxon>Propionibacteriales</taxon>
        <taxon>Propionibacteriaceae</taxon>
        <taxon>Naumannella</taxon>
    </lineage>
</organism>
<gene>
    <name evidence="1" type="ORF">CLV29_2529</name>
</gene>
<dbReference type="AlphaFoldDB" id="A0A4R7J3M8"/>
<sequence length="144" mass="16276">MLRSGDLPNFDGRPTVRLHQGMPEKGSVAALSDSAFRLLIEAICYCGREESNGRVPSVILNRLATKRTAIKELVDRGHMESVDADTWFLTDYLRWNRSDAEIQAFRESKAQSGVLGAHNRWHVPRRQRVKDCPHCYPVKGVESA</sequence>
<accession>A0A4R7J3M8</accession>
<comment type="caution">
    <text evidence="1">The sequence shown here is derived from an EMBL/GenBank/DDBJ whole genome shotgun (WGS) entry which is preliminary data.</text>
</comment>
<name>A0A4R7J3M8_9ACTN</name>
<dbReference type="EMBL" id="SOAW01000002">
    <property type="protein sequence ID" value="TDT31116.1"/>
    <property type="molecule type" value="Genomic_DNA"/>
</dbReference>
<keyword evidence="2" id="KW-1185">Reference proteome</keyword>
<dbReference type="Proteomes" id="UP000295371">
    <property type="component" value="Unassembled WGS sequence"/>
</dbReference>
<proteinExistence type="predicted"/>
<reference evidence="1 2" key="1">
    <citation type="submission" date="2019-03" db="EMBL/GenBank/DDBJ databases">
        <title>Genomic Encyclopedia of Archaeal and Bacterial Type Strains, Phase II (KMG-II): from individual species to whole genera.</title>
        <authorList>
            <person name="Goeker M."/>
        </authorList>
    </citation>
    <scope>NUCLEOTIDE SEQUENCE [LARGE SCALE GENOMIC DNA]</scope>
    <source>
        <strain evidence="1 2">DSM 24323</strain>
    </source>
</reference>
<evidence type="ECO:0000313" key="2">
    <source>
        <dbReference type="Proteomes" id="UP000295371"/>
    </source>
</evidence>
<evidence type="ECO:0000313" key="1">
    <source>
        <dbReference type="EMBL" id="TDT31116.1"/>
    </source>
</evidence>